<feature type="compositionally biased region" description="Basic and acidic residues" evidence="5">
    <location>
        <begin position="553"/>
        <end position="565"/>
    </location>
</feature>
<evidence type="ECO:0000259" key="6">
    <source>
        <dbReference type="PROSITE" id="PS50067"/>
    </source>
</evidence>
<dbReference type="InterPro" id="IPR027417">
    <property type="entry name" value="P-loop_NTPase"/>
</dbReference>
<dbReference type="SUPFAM" id="SSF52540">
    <property type="entry name" value="P-loop containing nucleoside triphosphate hydrolases"/>
    <property type="match status" value="1"/>
</dbReference>
<sequence length="611" mass="67141">MEAEPLIDHVLDGFHATIFAYGQTGSGKTHTMEGITYVRNGKGAMVPDVENSSSDQHGLLLRSIQLLYDRARARQGGEGTVSDGEEVAKGSTCDEQYTFRCSYLQIYNEKVTDLLNNSTSSKEGRGDGLAIRWCHGDTFKVQNLVKWECESPQSMRDALFRGIKQKVVSSHAMNLQSSRSHCMFTIEVECRNTRTGRVIRTSEFTFVDLAGSEKLGMLAANPSAKMMKESININTSLLALGKVIMALADKKKKRGASHVPYRDSKLTKLLKHSLGGNSFTVMIACINPSDSYIEETTSTLLYAGRAKNIENVPHINEDTNSALIRSLRAEIAQLKKELAYYRSMAAEYVSQTTQDIAPVARSVGEPQTGSATVASSVVPSHKEGQLADSLLTACSMLQQVLEINGKLREAYDAVMEDKEAGEQREVQINAENTALRERVEFLESIALNQNFISKVEQFDEEDDKDTNAESSSEEEEEASSARERPNSTPPVRSTRLAPAPLPPTTGTALFTPSLSGTSARSTAEPVPPLPAATSSRKRKTDKKKSKPKKKKRNLGDKLRDYESRYRGSNVGENYEAYYGDARKSIPKSTKTSNVTKGGGDTTAEAPKRNCE</sequence>
<reference evidence="7 8" key="1">
    <citation type="submission" date="2020-08" db="EMBL/GenBank/DDBJ databases">
        <authorList>
            <person name="Newling K."/>
            <person name="Davey J."/>
            <person name="Forrester S."/>
        </authorList>
    </citation>
    <scope>NUCLEOTIDE SEQUENCE [LARGE SCALE GENOMIC DNA]</scope>
    <source>
        <strain evidence="8">Crithidia deanei Carvalho (ATCC PRA-265)</strain>
    </source>
</reference>
<evidence type="ECO:0000313" key="8">
    <source>
        <dbReference type="Proteomes" id="UP000515908"/>
    </source>
</evidence>
<dbReference type="GO" id="GO:0007018">
    <property type="term" value="P:microtubule-based movement"/>
    <property type="evidence" value="ECO:0007669"/>
    <property type="project" value="InterPro"/>
</dbReference>
<dbReference type="VEuPathDB" id="TriTrypDB:ADEAN_000248200"/>
<dbReference type="GO" id="GO:0005874">
    <property type="term" value="C:microtubule"/>
    <property type="evidence" value="ECO:0007669"/>
    <property type="project" value="UniProtKB-KW"/>
</dbReference>
<gene>
    <name evidence="7" type="ORF">ADEAN_000248200</name>
</gene>
<dbReference type="GO" id="GO:0003777">
    <property type="term" value="F:microtubule motor activity"/>
    <property type="evidence" value="ECO:0007669"/>
    <property type="project" value="InterPro"/>
</dbReference>
<dbReference type="GO" id="GO:0008017">
    <property type="term" value="F:microtubule binding"/>
    <property type="evidence" value="ECO:0007669"/>
    <property type="project" value="InterPro"/>
</dbReference>
<dbReference type="GO" id="GO:0007052">
    <property type="term" value="P:mitotic spindle organization"/>
    <property type="evidence" value="ECO:0007669"/>
    <property type="project" value="TreeGrafter"/>
</dbReference>
<dbReference type="PROSITE" id="PS00411">
    <property type="entry name" value="KINESIN_MOTOR_1"/>
    <property type="match status" value="1"/>
</dbReference>
<feature type="compositionally biased region" description="Low complexity" evidence="5">
    <location>
        <begin position="494"/>
        <end position="512"/>
    </location>
</feature>
<protein>
    <recommendedName>
        <fullName evidence="4">Kinesin-like protein</fullName>
    </recommendedName>
</protein>
<feature type="domain" description="Kinesin motor" evidence="6">
    <location>
        <begin position="1"/>
        <end position="309"/>
    </location>
</feature>
<keyword evidence="4" id="KW-0493">Microtubule</keyword>
<dbReference type="SMART" id="SM00129">
    <property type="entry name" value="KISc"/>
    <property type="match status" value="1"/>
</dbReference>
<organism evidence="7 8">
    <name type="scientific">Angomonas deanei</name>
    <dbReference type="NCBI Taxonomy" id="59799"/>
    <lineage>
        <taxon>Eukaryota</taxon>
        <taxon>Discoba</taxon>
        <taxon>Euglenozoa</taxon>
        <taxon>Kinetoplastea</taxon>
        <taxon>Metakinetoplastina</taxon>
        <taxon>Trypanosomatida</taxon>
        <taxon>Trypanosomatidae</taxon>
        <taxon>Strigomonadinae</taxon>
        <taxon>Angomonas</taxon>
    </lineage>
</organism>
<dbReference type="InterPro" id="IPR036961">
    <property type="entry name" value="Kinesin_motor_dom_sf"/>
</dbReference>
<keyword evidence="1 3" id="KW-0547">Nucleotide-binding</keyword>
<dbReference type="Gene3D" id="3.40.850.10">
    <property type="entry name" value="Kinesin motor domain"/>
    <property type="match status" value="1"/>
</dbReference>
<comment type="similarity">
    <text evidence="3 4">Belongs to the TRAFAC class myosin-kinesin ATPase superfamily. Kinesin family.</text>
</comment>
<feature type="compositionally biased region" description="Basic residues" evidence="5">
    <location>
        <begin position="535"/>
        <end position="552"/>
    </location>
</feature>
<keyword evidence="3 4" id="KW-0505">Motor protein</keyword>
<evidence type="ECO:0000256" key="5">
    <source>
        <dbReference type="SAM" id="MobiDB-lite"/>
    </source>
</evidence>
<dbReference type="PANTHER" id="PTHR47969">
    <property type="entry name" value="CHROMOSOME-ASSOCIATED KINESIN KIF4A-RELATED"/>
    <property type="match status" value="1"/>
</dbReference>
<accession>A0A7G2C605</accession>
<evidence type="ECO:0000256" key="3">
    <source>
        <dbReference type="PROSITE-ProRule" id="PRU00283"/>
    </source>
</evidence>
<dbReference type="InterPro" id="IPR019821">
    <property type="entry name" value="Kinesin_motor_CS"/>
</dbReference>
<evidence type="ECO:0000256" key="2">
    <source>
        <dbReference type="ARBA" id="ARBA00022840"/>
    </source>
</evidence>
<proteinExistence type="inferred from homology"/>
<feature type="compositionally biased region" description="Polar residues" evidence="5">
    <location>
        <begin position="586"/>
        <end position="595"/>
    </location>
</feature>
<keyword evidence="2 3" id="KW-0067">ATP-binding</keyword>
<dbReference type="PROSITE" id="PS50067">
    <property type="entry name" value="KINESIN_MOTOR_2"/>
    <property type="match status" value="1"/>
</dbReference>
<dbReference type="EMBL" id="LR877148">
    <property type="protein sequence ID" value="CAD2215029.1"/>
    <property type="molecule type" value="Genomic_DNA"/>
</dbReference>
<keyword evidence="8" id="KW-1185">Reference proteome</keyword>
<dbReference type="InterPro" id="IPR027640">
    <property type="entry name" value="Kinesin-like_fam"/>
</dbReference>
<dbReference type="GO" id="GO:0051231">
    <property type="term" value="P:spindle elongation"/>
    <property type="evidence" value="ECO:0007669"/>
    <property type="project" value="TreeGrafter"/>
</dbReference>
<evidence type="ECO:0000256" key="1">
    <source>
        <dbReference type="ARBA" id="ARBA00022741"/>
    </source>
</evidence>
<dbReference type="InterPro" id="IPR001752">
    <property type="entry name" value="Kinesin_motor_dom"/>
</dbReference>
<dbReference type="PANTHER" id="PTHR47969:SF33">
    <property type="entry name" value="KINESIN-LIKE PROTEIN"/>
    <property type="match status" value="1"/>
</dbReference>
<feature type="region of interest" description="Disordered" evidence="5">
    <location>
        <begin position="456"/>
        <end position="611"/>
    </location>
</feature>
<evidence type="ECO:0000256" key="4">
    <source>
        <dbReference type="RuleBase" id="RU000394"/>
    </source>
</evidence>
<name>A0A7G2C605_9TRYP</name>
<dbReference type="AlphaFoldDB" id="A0A7G2C605"/>
<dbReference type="Pfam" id="PF00225">
    <property type="entry name" value="Kinesin"/>
    <property type="match status" value="1"/>
</dbReference>
<dbReference type="GO" id="GO:0005524">
    <property type="term" value="F:ATP binding"/>
    <property type="evidence" value="ECO:0007669"/>
    <property type="project" value="UniProtKB-UniRule"/>
</dbReference>
<feature type="binding site" evidence="3">
    <location>
        <begin position="22"/>
        <end position="29"/>
    </location>
    <ligand>
        <name>ATP</name>
        <dbReference type="ChEBI" id="CHEBI:30616"/>
    </ligand>
</feature>
<dbReference type="PRINTS" id="PR00380">
    <property type="entry name" value="KINESINHEAVY"/>
</dbReference>
<dbReference type="GO" id="GO:0005875">
    <property type="term" value="C:microtubule associated complex"/>
    <property type="evidence" value="ECO:0007669"/>
    <property type="project" value="TreeGrafter"/>
</dbReference>
<dbReference type="Proteomes" id="UP000515908">
    <property type="component" value="Chromosome 04"/>
</dbReference>
<evidence type="ECO:0000313" key="7">
    <source>
        <dbReference type="EMBL" id="CAD2215029.1"/>
    </source>
</evidence>